<keyword evidence="2" id="KW-1185">Reference proteome</keyword>
<dbReference type="EMBL" id="JBJJXI010000166">
    <property type="protein sequence ID" value="KAL3385025.1"/>
    <property type="molecule type" value="Genomic_DNA"/>
</dbReference>
<sequence>MSKRNGRDFASKVTKEKSGKLYRRRAEAIAGNCVDDTSNEPPNLKTSFDKFRRVLDPNYQIEESKRAVVLGEQ</sequence>
<gene>
    <name evidence="1" type="ORF">TKK_019415</name>
</gene>
<reference evidence="1 2" key="1">
    <citation type="journal article" date="2024" name="bioRxiv">
        <title>A reference genome for Trichogramma kaykai: A tiny desert-dwelling parasitoid wasp with competing sex-ratio distorters.</title>
        <authorList>
            <person name="Culotta J."/>
            <person name="Lindsey A.R."/>
        </authorList>
    </citation>
    <scope>NUCLEOTIDE SEQUENCE [LARGE SCALE GENOMIC DNA]</scope>
    <source>
        <strain evidence="1 2">KSX58</strain>
    </source>
</reference>
<organism evidence="1 2">
    <name type="scientific">Trichogramma kaykai</name>
    <dbReference type="NCBI Taxonomy" id="54128"/>
    <lineage>
        <taxon>Eukaryota</taxon>
        <taxon>Metazoa</taxon>
        <taxon>Ecdysozoa</taxon>
        <taxon>Arthropoda</taxon>
        <taxon>Hexapoda</taxon>
        <taxon>Insecta</taxon>
        <taxon>Pterygota</taxon>
        <taxon>Neoptera</taxon>
        <taxon>Endopterygota</taxon>
        <taxon>Hymenoptera</taxon>
        <taxon>Apocrita</taxon>
        <taxon>Proctotrupomorpha</taxon>
        <taxon>Chalcidoidea</taxon>
        <taxon>Trichogrammatidae</taxon>
        <taxon>Trichogramma</taxon>
    </lineage>
</organism>
<dbReference type="Proteomes" id="UP001627154">
    <property type="component" value="Unassembled WGS sequence"/>
</dbReference>
<protein>
    <submittedName>
        <fullName evidence="1">Uncharacterized protein</fullName>
    </submittedName>
</protein>
<evidence type="ECO:0000313" key="2">
    <source>
        <dbReference type="Proteomes" id="UP001627154"/>
    </source>
</evidence>
<dbReference type="AlphaFoldDB" id="A0ABD2VWE5"/>
<name>A0ABD2VWE5_9HYME</name>
<accession>A0ABD2VWE5</accession>
<comment type="caution">
    <text evidence="1">The sequence shown here is derived from an EMBL/GenBank/DDBJ whole genome shotgun (WGS) entry which is preliminary data.</text>
</comment>
<evidence type="ECO:0000313" key="1">
    <source>
        <dbReference type="EMBL" id="KAL3385025.1"/>
    </source>
</evidence>
<proteinExistence type="predicted"/>